<dbReference type="EMBL" id="JAWJWE010000036">
    <property type="protein sequence ID" value="KAK6628610.1"/>
    <property type="molecule type" value="Genomic_DNA"/>
</dbReference>
<accession>A0AAN8S2M6</accession>
<proteinExistence type="predicted"/>
<reference evidence="1 2" key="1">
    <citation type="submission" date="2023-10" db="EMBL/GenBank/DDBJ databases">
        <title>Genomes of two closely related lineages of the louse Polyplax serrata with different host specificities.</title>
        <authorList>
            <person name="Martinu J."/>
            <person name="Tarabai H."/>
            <person name="Stefka J."/>
            <person name="Hypsa V."/>
        </authorList>
    </citation>
    <scope>NUCLEOTIDE SEQUENCE [LARGE SCALE GENOMIC DNA]</scope>
    <source>
        <strain evidence="1">HR10_N</strain>
    </source>
</reference>
<sequence>MAKTTLRKFAAEKGNYAEMQNTSGEPAISLNDPDSIFNEDHFAVRVWGGDEVVELRYLQSTTRGEDTERFGR</sequence>
<evidence type="ECO:0000313" key="1">
    <source>
        <dbReference type="EMBL" id="KAK6628610.1"/>
    </source>
</evidence>
<evidence type="ECO:0000313" key="2">
    <source>
        <dbReference type="Proteomes" id="UP001372834"/>
    </source>
</evidence>
<name>A0AAN8S2M6_POLSC</name>
<protein>
    <submittedName>
        <fullName evidence="1">Uncharacterized protein</fullName>
    </submittedName>
</protein>
<feature type="non-terminal residue" evidence="1">
    <location>
        <position position="72"/>
    </location>
</feature>
<organism evidence="1 2">
    <name type="scientific">Polyplax serrata</name>
    <name type="common">Common mouse louse</name>
    <dbReference type="NCBI Taxonomy" id="468196"/>
    <lineage>
        <taxon>Eukaryota</taxon>
        <taxon>Metazoa</taxon>
        <taxon>Ecdysozoa</taxon>
        <taxon>Arthropoda</taxon>
        <taxon>Hexapoda</taxon>
        <taxon>Insecta</taxon>
        <taxon>Pterygota</taxon>
        <taxon>Neoptera</taxon>
        <taxon>Paraneoptera</taxon>
        <taxon>Psocodea</taxon>
        <taxon>Troctomorpha</taxon>
        <taxon>Phthiraptera</taxon>
        <taxon>Anoplura</taxon>
        <taxon>Polyplacidae</taxon>
        <taxon>Polyplax</taxon>
    </lineage>
</organism>
<comment type="caution">
    <text evidence="1">The sequence shown here is derived from an EMBL/GenBank/DDBJ whole genome shotgun (WGS) entry which is preliminary data.</text>
</comment>
<gene>
    <name evidence="1" type="ORF">RUM43_002425</name>
</gene>
<dbReference type="Proteomes" id="UP001372834">
    <property type="component" value="Unassembled WGS sequence"/>
</dbReference>
<dbReference type="AlphaFoldDB" id="A0AAN8S2M6"/>